<dbReference type="EMBL" id="KZ679265">
    <property type="protein sequence ID" value="PTB38529.1"/>
    <property type="molecule type" value="Genomic_DNA"/>
</dbReference>
<name>A0A2T3Z139_TRIA4</name>
<accession>A0A2T3Z139</accession>
<dbReference type="AlphaFoldDB" id="A0A2T3Z139"/>
<keyword evidence="2" id="KW-1185">Reference proteome</keyword>
<dbReference type="OrthoDB" id="10586283at2759"/>
<sequence length="157" mass="17691">MDDGEALDWLKISEMTPKLKTKAACRSHTFVCGCLWAVTSSGTYVCGCQQQSTRSKQTNPRQCGHIQDLVWRRRLASSQSLHHRQPFMALLARTGHRPVSSHRSIRVSSSCGLVYSKSRLARLGPRHVLDSSPAWPFSGHRARGEAKKWVMRWTGCD</sequence>
<organism evidence="1 2">
    <name type="scientific">Trichoderma asperellum (strain ATCC 204424 / CBS 433.97 / NBRC 101777)</name>
    <dbReference type="NCBI Taxonomy" id="1042311"/>
    <lineage>
        <taxon>Eukaryota</taxon>
        <taxon>Fungi</taxon>
        <taxon>Dikarya</taxon>
        <taxon>Ascomycota</taxon>
        <taxon>Pezizomycotina</taxon>
        <taxon>Sordariomycetes</taxon>
        <taxon>Hypocreomycetidae</taxon>
        <taxon>Hypocreales</taxon>
        <taxon>Hypocreaceae</taxon>
        <taxon>Trichoderma</taxon>
    </lineage>
</organism>
<proteinExistence type="predicted"/>
<evidence type="ECO:0000313" key="2">
    <source>
        <dbReference type="Proteomes" id="UP000240493"/>
    </source>
</evidence>
<reference evidence="1 2" key="1">
    <citation type="submission" date="2016-07" db="EMBL/GenBank/DDBJ databases">
        <title>Multiple horizontal gene transfer events from other fungi enriched the ability of initially mycotrophic Trichoderma (Ascomycota) to feed on dead plant biomass.</title>
        <authorList>
            <consortium name="DOE Joint Genome Institute"/>
            <person name="Aerts A."/>
            <person name="Atanasova L."/>
            <person name="Chenthamara K."/>
            <person name="Zhang J."/>
            <person name="Grujic M."/>
            <person name="Henrissat B."/>
            <person name="Kuo A."/>
            <person name="Salamov A."/>
            <person name="Lipzen A."/>
            <person name="Labutti K."/>
            <person name="Barry K."/>
            <person name="Miao Y."/>
            <person name="Rahimi M.J."/>
            <person name="Shen Q."/>
            <person name="Grigoriev I.V."/>
            <person name="Kubicek C.P."/>
            <person name="Druzhinina I.S."/>
        </authorList>
    </citation>
    <scope>NUCLEOTIDE SEQUENCE [LARGE SCALE GENOMIC DNA]</scope>
    <source>
        <strain evidence="1 2">CBS 433.97</strain>
    </source>
</reference>
<gene>
    <name evidence="1" type="ORF">M441DRAFT_235072</name>
</gene>
<dbReference type="Proteomes" id="UP000240493">
    <property type="component" value="Unassembled WGS sequence"/>
</dbReference>
<protein>
    <submittedName>
        <fullName evidence="1">Uncharacterized protein</fullName>
    </submittedName>
</protein>
<evidence type="ECO:0000313" key="1">
    <source>
        <dbReference type="EMBL" id="PTB38529.1"/>
    </source>
</evidence>